<evidence type="ECO:0000313" key="2">
    <source>
        <dbReference type="Proteomes" id="UP001305414"/>
    </source>
</evidence>
<protein>
    <submittedName>
        <fullName evidence="1">Uncharacterized protein</fullName>
    </submittedName>
</protein>
<sequence length="129" mass="14206">MDGYKNLDKNTLAFYAESDLGKCAFQKASSKILQGVEKGEFVLCLLAILCYQKLLPSSEVNGEPLRGNYMEDFGHMLHSSEDIDGREVSGRMASSLVRVLGIKDCEAFSLGQEVVPNCGLHILDELTDE</sequence>
<gene>
    <name evidence="1" type="ORF">RRF57_003467</name>
</gene>
<dbReference type="EMBL" id="JAWHQM010000006">
    <property type="protein sequence ID" value="KAK5627752.1"/>
    <property type="molecule type" value="Genomic_DNA"/>
</dbReference>
<organism evidence="1 2">
    <name type="scientific">Xylaria bambusicola</name>
    <dbReference type="NCBI Taxonomy" id="326684"/>
    <lineage>
        <taxon>Eukaryota</taxon>
        <taxon>Fungi</taxon>
        <taxon>Dikarya</taxon>
        <taxon>Ascomycota</taxon>
        <taxon>Pezizomycotina</taxon>
        <taxon>Sordariomycetes</taxon>
        <taxon>Xylariomycetidae</taxon>
        <taxon>Xylariales</taxon>
        <taxon>Xylariaceae</taxon>
        <taxon>Xylaria</taxon>
    </lineage>
</organism>
<comment type="caution">
    <text evidence="1">The sequence shown here is derived from an EMBL/GenBank/DDBJ whole genome shotgun (WGS) entry which is preliminary data.</text>
</comment>
<keyword evidence="2" id="KW-1185">Reference proteome</keyword>
<reference evidence="1 2" key="1">
    <citation type="submission" date="2023-10" db="EMBL/GenBank/DDBJ databases">
        <title>Draft genome sequence of Xylaria bambusicola isolate GMP-LS, the root and basal stem rot pathogen of sugarcane in Indonesia.</title>
        <authorList>
            <person name="Selvaraj P."/>
            <person name="Muralishankar V."/>
            <person name="Muruganantham S."/>
            <person name="Sp S."/>
            <person name="Haryani S."/>
            <person name="Lau K.J.X."/>
            <person name="Naqvi N.I."/>
        </authorList>
    </citation>
    <scope>NUCLEOTIDE SEQUENCE [LARGE SCALE GENOMIC DNA]</scope>
    <source>
        <strain evidence="1">GMP-LS</strain>
    </source>
</reference>
<dbReference type="Proteomes" id="UP001305414">
    <property type="component" value="Unassembled WGS sequence"/>
</dbReference>
<dbReference type="AlphaFoldDB" id="A0AAN7Z2U2"/>
<evidence type="ECO:0000313" key="1">
    <source>
        <dbReference type="EMBL" id="KAK5627752.1"/>
    </source>
</evidence>
<name>A0AAN7Z2U2_9PEZI</name>
<proteinExistence type="predicted"/>
<accession>A0AAN7Z2U2</accession>